<protein>
    <submittedName>
        <fullName evidence="1">Uncharacterized protein</fullName>
    </submittedName>
</protein>
<dbReference type="Proteomes" id="UP000003165">
    <property type="component" value="Unassembled WGS sequence"/>
</dbReference>
<gene>
    <name evidence="1" type="ORF">FuraDRAFT_2159</name>
</gene>
<accession>B9Z474</accession>
<keyword evidence="2" id="KW-1185">Reference proteome</keyword>
<sequence>MLALLTETGDVVRDAAHRECHEVEMARQLGPLTPGLISLNLWEYRQAPLQARR</sequence>
<name>B9Z474_9NEIS</name>
<evidence type="ECO:0000313" key="1">
    <source>
        <dbReference type="EMBL" id="EEG08651.1"/>
    </source>
</evidence>
<organism evidence="1 2">
    <name type="scientific">Pseudogulbenkiania ferrooxidans 2002</name>
    <dbReference type="NCBI Taxonomy" id="279714"/>
    <lineage>
        <taxon>Bacteria</taxon>
        <taxon>Pseudomonadati</taxon>
        <taxon>Pseudomonadota</taxon>
        <taxon>Betaproteobacteria</taxon>
        <taxon>Neisseriales</taxon>
        <taxon>Chromobacteriaceae</taxon>
        <taxon>Pseudogulbenkiania</taxon>
    </lineage>
</organism>
<proteinExistence type="predicted"/>
<evidence type="ECO:0000313" key="2">
    <source>
        <dbReference type="Proteomes" id="UP000003165"/>
    </source>
</evidence>
<dbReference type="EMBL" id="ACIS01000005">
    <property type="protein sequence ID" value="EEG08651.1"/>
    <property type="molecule type" value="Genomic_DNA"/>
</dbReference>
<reference evidence="1 2" key="1">
    <citation type="submission" date="2009-02" db="EMBL/GenBank/DDBJ databases">
        <title>Sequencing of the draft genome and assembly of Lutiella nitroferrum 2002.</title>
        <authorList>
            <consortium name="US DOE Joint Genome Institute (JGI-PGF)"/>
            <person name="Lucas S."/>
            <person name="Copeland A."/>
            <person name="Lapidus A."/>
            <person name="Glavina del Rio T."/>
            <person name="Tice H."/>
            <person name="Bruce D."/>
            <person name="Goodwin L."/>
            <person name="Pitluck S."/>
            <person name="Larimer F."/>
            <person name="Land M.L."/>
            <person name="Hauser L."/>
            <person name="Coates J.D."/>
        </authorList>
    </citation>
    <scope>NUCLEOTIDE SEQUENCE [LARGE SCALE GENOMIC DNA]</scope>
    <source>
        <strain evidence="1 2">2002</strain>
    </source>
</reference>
<comment type="caution">
    <text evidence="1">The sequence shown here is derived from an EMBL/GenBank/DDBJ whole genome shotgun (WGS) entry which is preliminary data.</text>
</comment>
<dbReference type="AlphaFoldDB" id="B9Z474"/>